<protein>
    <recommendedName>
        <fullName evidence="4 12">GDP-Man:Man(3)GlcNAc(2)-PP-Dol alpha-1,2-mannosyltransferase</fullName>
        <ecNumber evidence="3 12">2.4.1.131</ecNumber>
    </recommendedName>
</protein>
<evidence type="ECO:0000256" key="2">
    <source>
        <dbReference type="ARBA" id="ARBA00004922"/>
    </source>
</evidence>
<dbReference type="OrthoDB" id="2276068at2759"/>
<comment type="function">
    <text evidence="12">GDP-Man:Man(3)GlcNAc(2)-PP-Dol alpha-1,2-mannosyltransferase that operates in the biosynthetic pathway of dolichol-linked oligosaccharides, the glycan precursors employed in protein asparagine (N)-glycosylation. The assembly of dolichol-linked oligosaccharides begins on the cytosolic side of the endoplasmic reticulum membrane and finishes in its lumen. The sequential addition of sugars to dolichol pyrophosphate produces dolichol-linked oligosaccharides containing fourteen sugars, including two GlcNAcs, nine mannoses and three glucoses. Once assembled, the oligosaccharide is transferred from the lipid to nascent proteins by oligosaccharyltransferases. Catalyzes, on the cytoplasmic face of the endoplasmic reticulum, the addition of the fourth and fifth mannose residues to the dolichol-linked oligosaccharide chain, to produce Man(5)GlcNAc(2)-PP-dolichol core oligosaccharide.</text>
</comment>
<comment type="similarity">
    <text evidence="12">Belongs to the glycosyltransferase group 1 family. Glycosyltransferase 4 subfamily.</text>
</comment>
<dbReference type="InterPro" id="IPR031814">
    <property type="entry name" value="ALG11_N"/>
</dbReference>
<feature type="domain" description="ALG11 mannosyltransferase N-terminal" evidence="14">
    <location>
        <begin position="51"/>
        <end position="263"/>
    </location>
</feature>
<feature type="transmembrane region" description="Helical" evidence="12">
    <location>
        <begin position="6"/>
        <end position="22"/>
    </location>
</feature>
<proteinExistence type="inferred from homology"/>
<sequence>MSVLGILIPVSFVLLSVCAALLDRRKSAQRSRVLASLGLSKPKDSSGKLKFVGFFHPYCNAGGGGERVLWAAVAHMQRNDPDVISVVYTGDTDATKEEIISKAKSRFDVTLHPGTLHFVFLDSRKLVEDKAWPHFTLLGQSLGSMVLGWEAMTKFIPDLFIDTMGYAFTFPVVALLSLFTIGSIQVPIGAYVHYPIIHGDMIARVKGRKQWHTNTNRIANSEMLSFGKILYYRFLLYYYSLSLRQASFIMVNSSWTQNHANAILNHSDKTLDWLHHLMPILGLLKLFLGYTWFSHRTRTKEVNAAGQREARIVYPPVEPKEMVKFSLEDREKVILSLAQFRPEKDHPTQLRAFAELLKTHPETGNNAVKLVLIGGCRNAEDEARVEALKKLARELDIENKVEFILNAPYSDMLRWLSRASIGLSTMIDEHFGINVVEFMAAGLIPVAHESGGPLKDIIVPYNGERTGFHATTPTSFAQALHNALSLSKEEDKAIRERARTSAVQRFSEEEFVRGWELSGWRKWL</sequence>
<dbReference type="FunFam" id="3.40.50.2000:FF:000256">
    <property type="entry name" value="GDP-Man:Man(3)GlcNAc(2)-PP-Dol alpha-1,2-mannosyltransferase"/>
    <property type="match status" value="1"/>
</dbReference>
<name>A0A4S8MTA4_DENBC</name>
<evidence type="ECO:0000256" key="4">
    <source>
        <dbReference type="ARBA" id="ARBA00022018"/>
    </source>
</evidence>
<dbReference type="PANTHER" id="PTHR45919">
    <property type="entry name" value="GDP-MAN:MAN(3)GLCNAC(2)-PP-DOL ALPHA-1,2-MANNOSYLTRANSFERASE"/>
    <property type="match status" value="1"/>
</dbReference>
<evidence type="ECO:0000256" key="11">
    <source>
        <dbReference type="ARBA" id="ARBA00045065"/>
    </source>
</evidence>
<keyword evidence="16" id="KW-1185">Reference proteome</keyword>
<dbReference type="PANTHER" id="PTHR45919:SF1">
    <property type="entry name" value="GDP-MAN:MAN(3)GLCNAC(2)-PP-DOL ALPHA-1,2-MANNOSYLTRANSFERASE"/>
    <property type="match status" value="1"/>
</dbReference>
<evidence type="ECO:0000256" key="8">
    <source>
        <dbReference type="ARBA" id="ARBA00022824"/>
    </source>
</evidence>
<evidence type="ECO:0000313" key="15">
    <source>
        <dbReference type="EMBL" id="THV05614.1"/>
    </source>
</evidence>
<accession>A0A4S8MTA4</accession>
<evidence type="ECO:0000256" key="7">
    <source>
        <dbReference type="ARBA" id="ARBA00022692"/>
    </source>
</evidence>
<dbReference type="InterPro" id="IPR001296">
    <property type="entry name" value="Glyco_trans_1"/>
</dbReference>
<evidence type="ECO:0000256" key="10">
    <source>
        <dbReference type="ARBA" id="ARBA00023136"/>
    </source>
</evidence>
<dbReference type="InterPro" id="IPR038013">
    <property type="entry name" value="ALG11"/>
</dbReference>
<dbReference type="Gene3D" id="3.40.50.2000">
    <property type="entry name" value="Glycogen Phosphorylase B"/>
    <property type="match status" value="1"/>
</dbReference>
<evidence type="ECO:0000256" key="5">
    <source>
        <dbReference type="ARBA" id="ARBA00022676"/>
    </source>
</evidence>
<dbReference type="EMBL" id="ML179048">
    <property type="protein sequence ID" value="THV05614.1"/>
    <property type="molecule type" value="Genomic_DNA"/>
</dbReference>
<gene>
    <name evidence="15" type="ORF">K435DRAFT_773760</name>
</gene>
<evidence type="ECO:0000259" key="14">
    <source>
        <dbReference type="Pfam" id="PF15924"/>
    </source>
</evidence>
<feature type="transmembrane region" description="Helical" evidence="12">
    <location>
        <begin position="169"/>
        <end position="194"/>
    </location>
</feature>
<keyword evidence="5 12" id="KW-0328">Glycosyltransferase</keyword>
<keyword evidence="7 12" id="KW-0812">Transmembrane</keyword>
<dbReference type="Proteomes" id="UP000297245">
    <property type="component" value="Unassembled WGS sequence"/>
</dbReference>
<evidence type="ECO:0000259" key="13">
    <source>
        <dbReference type="Pfam" id="PF00534"/>
    </source>
</evidence>
<keyword evidence="8 12" id="KW-0256">Endoplasmic reticulum</keyword>
<dbReference type="CDD" id="cd03806">
    <property type="entry name" value="GT4_ALG11-like"/>
    <property type="match status" value="1"/>
</dbReference>
<comment type="catalytic activity">
    <reaction evidence="11 12">
        <text>an alpha-D-Man-(1-&gt;3)-[alpha-D-Man-(1-&gt;6)]-beta-D-Man-(1-&gt;4)-beta-D-GlcNAc-(1-&gt;4)-alpha-D-GlcNAc-diphospho-di-trans,poly-cis-dolichol + 2 GDP-alpha-D-mannose = an alpha-D-Man-(1-&gt;2)-alpha-D-Man-(1-&gt;2)-alpha-D-Man-(1-&gt;3)-[alpha-D-Man-(1-&gt;6)]-beta-D-Man-(1-&gt;4)-beta-D-GlcNAc-(1-&gt;4)-alpha-D-GlcNAc-diphospho-di-trans,poly-cis-dolichol + 2 GDP + 2 H(+)</text>
        <dbReference type="Rhea" id="RHEA:29523"/>
        <dbReference type="Rhea" id="RHEA-COMP:19515"/>
        <dbReference type="Rhea" id="RHEA-COMP:19516"/>
        <dbReference type="ChEBI" id="CHEBI:15378"/>
        <dbReference type="ChEBI" id="CHEBI:57527"/>
        <dbReference type="ChEBI" id="CHEBI:58189"/>
        <dbReference type="ChEBI" id="CHEBI:132511"/>
        <dbReference type="ChEBI" id="CHEBI:132515"/>
        <dbReference type="EC" id="2.4.1.131"/>
    </reaction>
    <physiologicalReaction direction="left-to-right" evidence="11 12">
        <dbReference type="Rhea" id="RHEA:29524"/>
    </physiologicalReaction>
</comment>
<keyword evidence="10 12" id="KW-0472">Membrane</keyword>
<keyword evidence="9 12" id="KW-1133">Transmembrane helix</keyword>
<evidence type="ECO:0000256" key="6">
    <source>
        <dbReference type="ARBA" id="ARBA00022679"/>
    </source>
</evidence>
<dbReference type="GO" id="GO:0004377">
    <property type="term" value="F:GDP-Man:Man(3)GlcNAc(2)-PP-Dol alpha-1,2-mannosyltransferase activity"/>
    <property type="evidence" value="ECO:0007669"/>
    <property type="project" value="UniProtKB-UniRule"/>
</dbReference>
<dbReference type="AlphaFoldDB" id="A0A4S8MTA4"/>
<comment type="subcellular location">
    <subcellularLocation>
        <location evidence="1">Endoplasmic reticulum membrane</location>
        <topology evidence="1">Single-pass membrane protein</topology>
    </subcellularLocation>
</comment>
<dbReference type="SUPFAM" id="SSF53756">
    <property type="entry name" value="UDP-Glycosyltransferase/glycogen phosphorylase"/>
    <property type="match status" value="1"/>
</dbReference>
<evidence type="ECO:0000256" key="3">
    <source>
        <dbReference type="ARBA" id="ARBA00012645"/>
    </source>
</evidence>
<dbReference type="GO" id="GO:0005789">
    <property type="term" value="C:endoplasmic reticulum membrane"/>
    <property type="evidence" value="ECO:0007669"/>
    <property type="project" value="UniProtKB-SubCell"/>
</dbReference>
<dbReference type="UniPathway" id="UPA00378"/>
<dbReference type="GO" id="GO:0006487">
    <property type="term" value="P:protein N-linked glycosylation"/>
    <property type="evidence" value="ECO:0007669"/>
    <property type="project" value="TreeGrafter"/>
</dbReference>
<feature type="domain" description="Glycosyl transferase family 1" evidence="13">
    <location>
        <begin position="320"/>
        <end position="499"/>
    </location>
</feature>
<dbReference type="Pfam" id="PF15924">
    <property type="entry name" value="ALG11_N"/>
    <property type="match status" value="1"/>
</dbReference>
<evidence type="ECO:0000313" key="16">
    <source>
        <dbReference type="Proteomes" id="UP000297245"/>
    </source>
</evidence>
<dbReference type="Pfam" id="PF00534">
    <property type="entry name" value="Glycos_transf_1"/>
    <property type="match status" value="1"/>
</dbReference>
<evidence type="ECO:0000256" key="1">
    <source>
        <dbReference type="ARBA" id="ARBA00004389"/>
    </source>
</evidence>
<comment type="pathway">
    <text evidence="2 12">Protein modification; protein glycosylation.</text>
</comment>
<organism evidence="15 16">
    <name type="scientific">Dendrothele bispora (strain CBS 962.96)</name>
    <dbReference type="NCBI Taxonomy" id="1314807"/>
    <lineage>
        <taxon>Eukaryota</taxon>
        <taxon>Fungi</taxon>
        <taxon>Dikarya</taxon>
        <taxon>Basidiomycota</taxon>
        <taxon>Agaricomycotina</taxon>
        <taxon>Agaricomycetes</taxon>
        <taxon>Agaricomycetidae</taxon>
        <taxon>Agaricales</taxon>
        <taxon>Agaricales incertae sedis</taxon>
        <taxon>Dendrothele</taxon>
    </lineage>
</organism>
<keyword evidence="6 12" id="KW-0808">Transferase</keyword>
<evidence type="ECO:0000256" key="12">
    <source>
        <dbReference type="RuleBase" id="RU367051"/>
    </source>
</evidence>
<dbReference type="EC" id="2.4.1.131" evidence="3 12"/>
<evidence type="ECO:0000256" key="9">
    <source>
        <dbReference type="ARBA" id="ARBA00022989"/>
    </source>
</evidence>
<reference evidence="15 16" key="1">
    <citation type="journal article" date="2019" name="Nat. Ecol. Evol.">
        <title>Megaphylogeny resolves global patterns of mushroom evolution.</title>
        <authorList>
            <person name="Varga T."/>
            <person name="Krizsan K."/>
            <person name="Foldi C."/>
            <person name="Dima B."/>
            <person name="Sanchez-Garcia M."/>
            <person name="Sanchez-Ramirez S."/>
            <person name="Szollosi G.J."/>
            <person name="Szarkandi J.G."/>
            <person name="Papp V."/>
            <person name="Albert L."/>
            <person name="Andreopoulos W."/>
            <person name="Angelini C."/>
            <person name="Antonin V."/>
            <person name="Barry K.W."/>
            <person name="Bougher N.L."/>
            <person name="Buchanan P."/>
            <person name="Buyck B."/>
            <person name="Bense V."/>
            <person name="Catcheside P."/>
            <person name="Chovatia M."/>
            <person name="Cooper J."/>
            <person name="Damon W."/>
            <person name="Desjardin D."/>
            <person name="Finy P."/>
            <person name="Geml J."/>
            <person name="Haridas S."/>
            <person name="Hughes K."/>
            <person name="Justo A."/>
            <person name="Karasinski D."/>
            <person name="Kautmanova I."/>
            <person name="Kiss B."/>
            <person name="Kocsube S."/>
            <person name="Kotiranta H."/>
            <person name="LaButti K.M."/>
            <person name="Lechner B.E."/>
            <person name="Liimatainen K."/>
            <person name="Lipzen A."/>
            <person name="Lukacs Z."/>
            <person name="Mihaltcheva S."/>
            <person name="Morgado L.N."/>
            <person name="Niskanen T."/>
            <person name="Noordeloos M.E."/>
            <person name="Ohm R.A."/>
            <person name="Ortiz-Santana B."/>
            <person name="Ovrebo C."/>
            <person name="Racz N."/>
            <person name="Riley R."/>
            <person name="Savchenko A."/>
            <person name="Shiryaev A."/>
            <person name="Soop K."/>
            <person name="Spirin V."/>
            <person name="Szebenyi C."/>
            <person name="Tomsovsky M."/>
            <person name="Tulloss R.E."/>
            <person name="Uehling J."/>
            <person name="Grigoriev I.V."/>
            <person name="Vagvolgyi C."/>
            <person name="Papp T."/>
            <person name="Martin F.M."/>
            <person name="Miettinen O."/>
            <person name="Hibbett D.S."/>
            <person name="Nagy L.G."/>
        </authorList>
    </citation>
    <scope>NUCLEOTIDE SEQUENCE [LARGE SCALE GENOMIC DNA]</scope>
    <source>
        <strain evidence="15 16">CBS 962.96</strain>
    </source>
</reference>